<feature type="region of interest" description="Disordered" evidence="1">
    <location>
        <begin position="190"/>
        <end position="210"/>
    </location>
</feature>
<dbReference type="AlphaFoldDB" id="R7SGI0"/>
<dbReference type="Pfam" id="PF20149">
    <property type="entry name" value="DUF6532"/>
    <property type="match status" value="1"/>
</dbReference>
<dbReference type="RefSeq" id="XP_007372007.1">
    <property type="nucleotide sequence ID" value="XM_007371945.1"/>
</dbReference>
<accession>R7SGI0</accession>
<feature type="region of interest" description="Disordered" evidence="1">
    <location>
        <begin position="72"/>
        <end position="152"/>
    </location>
</feature>
<dbReference type="OMA" id="DNRISEW"/>
<gene>
    <name evidence="3" type="ORF">DICSQDRAFT_176194</name>
</gene>
<feature type="compositionally biased region" description="Basic and acidic residues" evidence="1">
    <location>
        <begin position="72"/>
        <end position="83"/>
    </location>
</feature>
<feature type="compositionally biased region" description="Basic and acidic residues" evidence="1">
    <location>
        <begin position="133"/>
        <end position="142"/>
    </location>
</feature>
<proteinExistence type="predicted"/>
<sequence>MLPDRPPSVYRRSTSSHTLLPLRRRTCHIGPTCRPAIGHILFSSACLSAREASKKPKRAAVSGGLHREWQDWYKTPAKSDRPRPQISTVKPSERQAKATAPSKVRTTRTRESSAETEGVHDYAGLHDEDETAERDALTDDRPTTTLTWGDDAEDDDVLSSDKGVDREMAAVVARRKDIYTSVRRVTAAEAASSSEVKKTRERNRPSGKDIPNEYKKDFTFRLVPFLRAVAGTKVPFTVLELEKKCQIFKTIFSWSDLKIEQDSVFSVVMDNRISEWKNKFREAALMAVKEEMMDPDRKSSREARIAFVRYQLALAPGADRSDKDTIKNMRAPFFWAEWEEGHRRGKFEGPMLLKTLAYAHFPVLEAVPSDLRDQIPNIYGTSIPIGALIMAALAVEFALHAWLTGDLRTARGAEGQFSAENWGDKVIKQNGVLFQENKVESLFKRASTLDDERIFRIIDHCRSLCSDRRQVVKAQPRDGVQEDTAPDYAESD</sequence>
<feature type="compositionally biased region" description="Basic and acidic residues" evidence="1">
    <location>
        <begin position="195"/>
        <end position="210"/>
    </location>
</feature>
<dbReference type="HOGENOM" id="CLU_554345_0_0_1"/>
<dbReference type="OrthoDB" id="2803752at2759"/>
<evidence type="ECO:0000313" key="3">
    <source>
        <dbReference type="EMBL" id="EJF55254.1"/>
    </source>
</evidence>
<evidence type="ECO:0000259" key="2">
    <source>
        <dbReference type="Pfam" id="PF20149"/>
    </source>
</evidence>
<dbReference type="Proteomes" id="UP000053319">
    <property type="component" value="Unassembled WGS sequence"/>
</dbReference>
<dbReference type="KEGG" id="dsq:DICSQDRAFT_176194"/>
<dbReference type="InterPro" id="IPR045341">
    <property type="entry name" value="DUF6532"/>
</dbReference>
<feature type="domain" description="DUF6532" evidence="2">
    <location>
        <begin position="260"/>
        <end position="424"/>
    </location>
</feature>
<evidence type="ECO:0000313" key="4">
    <source>
        <dbReference type="Proteomes" id="UP000053319"/>
    </source>
</evidence>
<evidence type="ECO:0000256" key="1">
    <source>
        <dbReference type="SAM" id="MobiDB-lite"/>
    </source>
</evidence>
<dbReference type="GeneID" id="18840394"/>
<feature type="compositionally biased region" description="Basic and acidic residues" evidence="1">
    <location>
        <begin position="108"/>
        <end position="126"/>
    </location>
</feature>
<organism evidence="3 4">
    <name type="scientific">Dichomitus squalens (strain LYAD-421)</name>
    <name type="common">Western red white-rot fungus</name>
    <dbReference type="NCBI Taxonomy" id="732165"/>
    <lineage>
        <taxon>Eukaryota</taxon>
        <taxon>Fungi</taxon>
        <taxon>Dikarya</taxon>
        <taxon>Basidiomycota</taxon>
        <taxon>Agaricomycotina</taxon>
        <taxon>Agaricomycetes</taxon>
        <taxon>Polyporales</taxon>
        <taxon>Polyporaceae</taxon>
        <taxon>Dichomitus</taxon>
    </lineage>
</organism>
<feature type="region of interest" description="Disordered" evidence="1">
    <location>
        <begin position="473"/>
        <end position="492"/>
    </location>
</feature>
<reference evidence="3 4" key="1">
    <citation type="journal article" date="2012" name="Science">
        <title>The Paleozoic origin of enzymatic lignin decomposition reconstructed from 31 fungal genomes.</title>
        <authorList>
            <person name="Floudas D."/>
            <person name="Binder M."/>
            <person name="Riley R."/>
            <person name="Barry K."/>
            <person name="Blanchette R.A."/>
            <person name="Henrissat B."/>
            <person name="Martinez A.T."/>
            <person name="Otillar R."/>
            <person name="Spatafora J.W."/>
            <person name="Yadav J.S."/>
            <person name="Aerts A."/>
            <person name="Benoit I."/>
            <person name="Boyd A."/>
            <person name="Carlson A."/>
            <person name="Copeland A."/>
            <person name="Coutinho P.M."/>
            <person name="de Vries R.P."/>
            <person name="Ferreira P."/>
            <person name="Findley K."/>
            <person name="Foster B."/>
            <person name="Gaskell J."/>
            <person name="Glotzer D."/>
            <person name="Gorecki P."/>
            <person name="Heitman J."/>
            <person name="Hesse C."/>
            <person name="Hori C."/>
            <person name="Igarashi K."/>
            <person name="Jurgens J.A."/>
            <person name="Kallen N."/>
            <person name="Kersten P."/>
            <person name="Kohler A."/>
            <person name="Kuees U."/>
            <person name="Kumar T.K.A."/>
            <person name="Kuo A."/>
            <person name="LaButti K."/>
            <person name="Larrondo L.F."/>
            <person name="Lindquist E."/>
            <person name="Ling A."/>
            <person name="Lombard V."/>
            <person name="Lucas S."/>
            <person name="Lundell T."/>
            <person name="Martin R."/>
            <person name="McLaughlin D.J."/>
            <person name="Morgenstern I."/>
            <person name="Morin E."/>
            <person name="Murat C."/>
            <person name="Nagy L.G."/>
            <person name="Nolan M."/>
            <person name="Ohm R.A."/>
            <person name="Patyshakuliyeva A."/>
            <person name="Rokas A."/>
            <person name="Ruiz-Duenas F.J."/>
            <person name="Sabat G."/>
            <person name="Salamov A."/>
            <person name="Samejima M."/>
            <person name="Schmutz J."/>
            <person name="Slot J.C."/>
            <person name="St John F."/>
            <person name="Stenlid J."/>
            <person name="Sun H."/>
            <person name="Sun S."/>
            <person name="Syed K."/>
            <person name="Tsang A."/>
            <person name="Wiebenga A."/>
            <person name="Young D."/>
            <person name="Pisabarro A."/>
            <person name="Eastwood D.C."/>
            <person name="Martin F."/>
            <person name="Cullen D."/>
            <person name="Grigoriev I.V."/>
            <person name="Hibbett D.S."/>
        </authorList>
    </citation>
    <scope>NUCLEOTIDE SEQUENCE [LARGE SCALE GENOMIC DNA]</scope>
    <source>
        <strain evidence="3 4">LYAD-421 SS1</strain>
    </source>
</reference>
<name>R7SGI0_DICSQ</name>
<dbReference type="EMBL" id="JH719903">
    <property type="protein sequence ID" value="EJF55254.1"/>
    <property type="molecule type" value="Genomic_DNA"/>
</dbReference>
<protein>
    <recommendedName>
        <fullName evidence="2">DUF6532 domain-containing protein</fullName>
    </recommendedName>
</protein>